<organism evidence="3 4">
    <name type="scientific">Staphylococcus cohnii subsp. cohnii</name>
    <dbReference type="NCBI Taxonomy" id="74704"/>
    <lineage>
        <taxon>Bacteria</taxon>
        <taxon>Bacillati</taxon>
        <taxon>Bacillota</taxon>
        <taxon>Bacilli</taxon>
        <taxon>Bacillales</taxon>
        <taxon>Staphylococcaceae</taxon>
        <taxon>Staphylococcus</taxon>
        <taxon>Staphylococcus cohnii species complex</taxon>
    </lineage>
</organism>
<gene>
    <name evidence="3" type="ORF">UF66_1242</name>
</gene>
<dbReference type="InterPro" id="IPR008599">
    <property type="entry name" value="Diacid_rec"/>
</dbReference>
<feature type="domain" description="PucR C-terminal helix-turn-helix" evidence="2">
    <location>
        <begin position="303"/>
        <end position="357"/>
    </location>
</feature>
<dbReference type="SUPFAM" id="SSF46689">
    <property type="entry name" value="Homeodomain-like"/>
    <property type="match status" value="1"/>
</dbReference>
<comment type="caution">
    <text evidence="3">The sequence shown here is derived from an EMBL/GenBank/DDBJ whole genome shotgun (WGS) entry which is preliminary data.</text>
</comment>
<proteinExistence type="predicted"/>
<dbReference type="Pfam" id="PF05651">
    <property type="entry name" value="Diacid_rec"/>
    <property type="match status" value="1"/>
</dbReference>
<sequence length="359" mass="41584">MDILTEEMATLIVKETAKRTKTNINIMNFNGIIIASFDKSRIGTLHEGAIEVLKQEKTVVINQKDSLHFKGTQAGINLPIIFQDNIVGVIGITGNPNQITHVADLVKMSTELLLYQNYFTYELEEQIRSQELFIEELLKSESSTSFIQYLMKQLNIDLLTYRKCIIIDIEKQIFSRNSIVRSLTSRIDASSFTIAFTNYNRIVILATAHSMQALDNKINNIYQIFQNLELKVQIASSLIFKRLKDFRNAYEECELVFMLAENGKTVTSFEDVEEKTLLYQIDKNIRERFKKRILCNVDQQSIDTLKAFFQNDLNITQTSKKLYIHRNTLLYRLEKCEKETGLNPKKYSDAVKLQIAIWC</sequence>
<evidence type="ECO:0000259" key="1">
    <source>
        <dbReference type="Pfam" id="PF05651"/>
    </source>
</evidence>
<dbReference type="PANTHER" id="PTHR33744:SF16">
    <property type="entry name" value="CARBOHYDRATE DIACID REGULATOR"/>
    <property type="match status" value="1"/>
</dbReference>
<dbReference type="Gene3D" id="1.10.10.2840">
    <property type="entry name" value="PucR C-terminal helix-turn-helix domain"/>
    <property type="match status" value="1"/>
</dbReference>
<accession>A0A0M2P4X6</accession>
<name>A0A0M2P4X6_STACC</name>
<dbReference type="InterPro" id="IPR025736">
    <property type="entry name" value="PucR_C-HTH_dom"/>
</dbReference>
<reference evidence="3 4" key="1">
    <citation type="submission" date="2015-03" db="EMBL/GenBank/DDBJ databases">
        <title>Genome Assembly of Staphylococcus cohnii subsp. cohnii strain G22B2.</title>
        <authorList>
            <person name="Nair G."/>
            <person name="Kaur G."/>
            <person name="Khatri I."/>
            <person name="Singh N.K."/>
            <person name="Sathyabama S."/>
            <person name="Maurya S.K."/>
            <person name="Subramanian S."/>
            <person name="Agrewala J.N."/>
            <person name="Mayilraj S."/>
        </authorList>
    </citation>
    <scope>NUCLEOTIDE SEQUENCE [LARGE SCALE GENOMIC DNA]</scope>
    <source>
        <strain evidence="3 4">G22B2</strain>
    </source>
</reference>
<dbReference type="InterPro" id="IPR009057">
    <property type="entry name" value="Homeodomain-like_sf"/>
</dbReference>
<dbReference type="PANTHER" id="PTHR33744">
    <property type="entry name" value="CARBOHYDRATE DIACID REGULATOR"/>
    <property type="match status" value="1"/>
</dbReference>
<protein>
    <submittedName>
        <fullName evidence="3">Sugar diacid utilization regulator SdaR</fullName>
    </submittedName>
</protein>
<dbReference type="RefSeq" id="WP_019469129.1">
    <property type="nucleotide sequence ID" value="NZ_LAKJ01000002.1"/>
</dbReference>
<dbReference type="AlphaFoldDB" id="A0A0M2P4X6"/>
<dbReference type="InterPro" id="IPR042070">
    <property type="entry name" value="PucR_C-HTH_sf"/>
</dbReference>
<dbReference type="EMBL" id="LAKJ01000002">
    <property type="protein sequence ID" value="KKI65285.1"/>
    <property type="molecule type" value="Genomic_DNA"/>
</dbReference>
<dbReference type="Proteomes" id="UP000034455">
    <property type="component" value="Unassembled WGS sequence"/>
</dbReference>
<dbReference type="PATRIC" id="fig|74704.6.peg.1276"/>
<dbReference type="Pfam" id="PF13556">
    <property type="entry name" value="HTH_30"/>
    <property type="match status" value="1"/>
</dbReference>
<evidence type="ECO:0000313" key="3">
    <source>
        <dbReference type="EMBL" id="KKI65285.1"/>
    </source>
</evidence>
<evidence type="ECO:0000259" key="2">
    <source>
        <dbReference type="Pfam" id="PF13556"/>
    </source>
</evidence>
<feature type="domain" description="Putative sugar diacid recognition" evidence="1">
    <location>
        <begin position="4"/>
        <end position="137"/>
    </location>
</feature>
<evidence type="ECO:0000313" key="4">
    <source>
        <dbReference type="Proteomes" id="UP000034455"/>
    </source>
</evidence>
<dbReference type="InterPro" id="IPR051448">
    <property type="entry name" value="CdaR-like_regulators"/>
</dbReference>